<reference evidence="1" key="2">
    <citation type="submission" date="2020-12" db="EMBL/GenBank/DDBJ databases">
        <authorList>
            <person name="Kanost M."/>
        </authorList>
    </citation>
    <scope>NUCLEOTIDE SEQUENCE</scope>
</reference>
<gene>
    <name evidence="1" type="ORF">O3G_MSEX011459</name>
</gene>
<dbReference type="Proteomes" id="UP000791440">
    <property type="component" value="Unassembled WGS sequence"/>
</dbReference>
<accession>A0A921ZL57</accession>
<dbReference type="EMBL" id="JH668628">
    <property type="protein sequence ID" value="KAG6459581.1"/>
    <property type="molecule type" value="Genomic_DNA"/>
</dbReference>
<reference evidence="1" key="1">
    <citation type="journal article" date="2016" name="Insect Biochem. Mol. Biol.">
        <title>Multifaceted biological insights from a draft genome sequence of the tobacco hornworm moth, Manduca sexta.</title>
        <authorList>
            <person name="Kanost M.R."/>
            <person name="Arrese E.L."/>
            <person name="Cao X."/>
            <person name="Chen Y.R."/>
            <person name="Chellapilla S."/>
            <person name="Goldsmith M.R."/>
            <person name="Grosse-Wilde E."/>
            <person name="Heckel D.G."/>
            <person name="Herndon N."/>
            <person name="Jiang H."/>
            <person name="Papanicolaou A."/>
            <person name="Qu J."/>
            <person name="Soulages J.L."/>
            <person name="Vogel H."/>
            <person name="Walters J."/>
            <person name="Waterhouse R.M."/>
            <person name="Ahn S.J."/>
            <person name="Almeida F.C."/>
            <person name="An C."/>
            <person name="Aqrawi P."/>
            <person name="Bretschneider A."/>
            <person name="Bryant W.B."/>
            <person name="Bucks S."/>
            <person name="Chao H."/>
            <person name="Chevignon G."/>
            <person name="Christen J.M."/>
            <person name="Clarke D.F."/>
            <person name="Dittmer N.T."/>
            <person name="Ferguson L.C.F."/>
            <person name="Garavelou S."/>
            <person name="Gordon K.H.J."/>
            <person name="Gunaratna R.T."/>
            <person name="Han Y."/>
            <person name="Hauser F."/>
            <person name="He Y."/>
            <person name="Heidel-Fischer H."/>
            <person name="Hirsh A."/>
            <person name="Hu Y."/>
            <person name="Jiang H."/>
            <person name="Kalra D."/>
            <person name="Klinner C."/>
            <person name="Konig C."/>
            <person name="Kovar C."/>
            <person name="Kroll A.R."/>
            <person name="Kuwar S.S."/>
            <person name="Lee S.L."/>
            <person name="Lehman R."/>
            <person name="Li K."/>
            <person name="Li Z."/>
            <person name="Liang H."/>
            <person name="Lovelace S."/>
            <person name="Lu Z."/>
            <person name="Mansfield J.H."/>
            <person name="McCulloch K.J."/>
            <person name="Mathew T."/>
            <person name="Morton B."/>
            <person name="Muzny D.M."/>
            <person name="Neunemann D."/>
            <person name="Ongeri F."/>
            <person name="Pauchet Y."/>
            <person name="Pu L.L."/>
            <person name="Pyrousis I."/>
            <person name="Rao X.J."/>
            <person name="Redding A."/>
            <person name="Roesel C."/>
            <person name="Sanchez-Gracia A."/>
            <person name="Schaack S."/>
            <person name="Shukla A."/>
            <person name="Tetreau G."/>
            <person name="Wang Y."/>
            <person name="Xiong G.H."/>
            <person name="Traut W."/>
            <person name="Walsh T.K."/>
            <person name="Worley K.C."/>
            <person name="Wu D."/>
            <person name="Wu W."/>
            <person name="Wu Y.Q."/>
            <person name="Zhang X."/>
            <person name="Zou Z."/>
            <person name="Zucker H."/>
            <person name="Briscoe A.D."/>
            <person name="Burmester T."/>
            <person name="Clem R.J."/>
            <person name="Feyereisen R."/>
            <person name="Grimmelikhuijzen C.J.P."/>
            <person name="Hamodrakas S.J."/>
            <person name="Hansson B.S."/>
            <person name="Huguet E."/>
            <person name="Jermiin L.S."/>
            <person name="Lan Q."/>
            <person name="Lehman H.K."/>
            <person name="Lorenzen M."/>
            <person name="Merzendorfer H."/>
            <person name="Michalopoulos I."/>
            <person name="Morton D.B."/>
            <person name="Muthukrishnan S."/>
            <person name="Oakeshott J.G."/>
            <person name="Palmer W."/>
            <person name="Park Y."/>
            <person name="Passarelli A.L."/>
            <person name="Rozas J."/>
            <person name="Schwartz L.M."/>
            <person name="Smith W."/>
            <person name="Southgate A."/>
            <person name="Vilcinskas A."/>
            <person name="Vogt R."/>
            <person name="Wang P."/>
            <person name="Werren J."/>
            <person name="Yu X.Q."/>
            <person name="Zhou J.J."/>
            <person name="Brown S.J."/>
            <person name="Scherer S.E."/>
            <person name="Richards S."/>
            <person name="Blissard G.W."/>
        </authorList>
    </citation>
    <scope>NUCLEOTIDE SEQUENCE</scope>
</reference>
<name>A0A921ZL57_MANSE</name>
<sequence>MCRPCARSYSTPPRRQYKSLINLIILNQKLSCKVKKPLAYPSTGAGCFRAPVSRATHVSLNMSRAALGSLTHCARVQRIPYTISKAASDDDNDQMYIKVKH</sequence>
<evidence type="ECO:0000313" key="1">
    <source>
        <dbReference type="EMBL" id="KAG6459581.1"/>
    </source>
</evidence>
<keyword evidence="2" id="KW-1185">Reference proteome</keyword>
<dbReference type="AlphaFoldDB" id="A0A921ZL57"/>
<protein>
    <submittedName>
        <fullName evidence="1">Uncharacterized protein</fullName>
    </submittedName>
</protein>
<proteinExistence type="predicted"/>
<comment type="caution">
    <text evidence="1">The sequence shown here is derived from an EMBL/GenBank/DDBJ whole genome shotgun (WGS) entry which is preliminary data.</text>
</comment>
<evidence type="ECO:0000313" key="2">
    <source>
        <dbReference type="Proteomes" id="UP000791440"/>
    </source>
</evidence>
<organism evidence="1 2">
    <name type="scientific">Manduca sexta</name>
    <name type="common">Tobacco hawkmoth</name>
    <name type="synonym">Tobacco hornworm</name>
    <dbReference type="NCBI Taxonomy" id="7130"/>
    <lineage>
        <taxon>Eukaryota</taxon>
        <taxon>Metazoa</taxon>
        <taxon>Ecdysozoa</taxon>
        <taxon>Arthropoda</taxon>
        <taxon>Hexapoda</taxon>
        <taxon>Insecta</taxon>
        <taxon>Pterygota</taxon>
        <taxon>Neoptera</taxon>
        <taxon>Endopterygota</taxon>
        <taxon>Lepidoptera</taxon>
        <taxon>Glossata</taxon>
        <taxon>Ditrysia</taxon>
        <taxon>Bombycoidea</taxon>
        <taxon>Sphingidae</taxon>
        <taxon>Sphinginae</taxon>
        <taxon>Sphingini</taxon>
        <taxon>Manduca</taxon>
    </lineage>
</organism>